<accession>A0A9Q1F0J9</accession>
<protein>
    <submittedName>
        <fullName evidence="1">Uncharacterized protein</fullName>
    </submittedName>
</protein>
<dbReference type="Proteomes" id="UP001152622">
    <property type="component" value="Chromosome 10"/>
</dbReference>
<organism evidence="1 2">
    <name type="scientific">Synaphobranchus kaupii</name>
    <name type="common">Kaup's arrowtooth eel</name>
    <dbReference type="NCBI Taxonomy" id="118154"/>
    <lineage>
        <taxon>Eukaryota</taxon>
        <taxon>Metazoa</taxon>
        <taxon>Chordata</taxon>
        <taxon>Craniata</taxon>
        <taxon>Vertebrata</taxon>
        <taxon>Euteleostomi</taxon>
        <taxon>Actinopterygii</taxon>
        <taxon>Neopterygii</taxon>
        <taxon>Teleostei</taxon>
        <taxon>Anguilliformes</taxon>
        <taxon>Synaphobranchidae</taxon>
        <taxon>Synaphobranchus</taxon>
    </lineage>
</organism>
<sequence length="71" mass="7688">MPHVRGVPHSESLFAGVIAPSSFCVSELFTAPQGVPMKLSPLENQLVACCAEVSERLWCDSAPWWNCTVLG</sequence>
<reference evidence="1" key="1">
    <citation type="journal article" date="2023" name="Science">
        <title>Genome structures resolve the early diversification of teleost fishes.</title>
        <authorList>
            <person name="Parey E."/>
            <person name="Louis A."/>
            <person name="Montfort J."/>
            <person name="Bouchez O."/>
            <person name="Roques C."/>
            <person name="Iampietro C."/>
            <person name="Lluch J."/>
            <person name="Castinel A."/>
            <person name="Donnadieu C."/>
            <person name="Desvignes T."/>
            <person name="Floi Bucao C."/>
            <person name="Jouanno E."/>
            <person name="Wen M."/>
            <person name="Mejri S."/>
            <person name="Dirks R."/>
            <person name="Jansen H."/>
            <person name="Henkel C."/>
            <person name="Chen W.J."/>
            <person name="Zahm M."/>
            <person name="Cabau C."/>
            <person name="Klopp C."/>
            <person name="Thompson A.W."/>
            <person name="Robinson-Rechavi M."/>
            <person name="Braasch I."/>
            <person name="Lecointre G."/>
            <person name="Bobe J."/>
            <person name="Postlethwait J.H."/>
            <person name="Berthelot C."/>
            <person name="Roest Crollius H."/>
            <person name="Guiguen Y."/>
        </authorList>
    </citation>
    <scope>NUCLEOTIDE SEQUENCE</scope>
    <source>
        <strain evidence="1">WJC10195</strain>
    </source>
</reference>
<evidence type="ECO:0000313" key="1">
    <source>
        <dbReference type="EMBL" id="KAJ8348657.1"/>
    </source>
</evidence>
<dbReference type="AlphaFoldDB" id="A0A9Q1F0J9"/>
<name>A0A9Q1F0J9_SYNKA</name>
<dbReference type="EMBL" id="JAINUF010000010">
    <property type="protein sequence ID" value="KAJ8348657.1"/>
    <property type="molecule type" value="Genomic_DNA"/>
</dbReference>
<comment type="caution">
    <text evidence="1">The sequence shown here is derived from an EMBL/GenBank/DDBJ whole genome shotgun (WGS) entry which is preliminary data.</text>
</comment>
<gene>
    <name evidence="1" type="ORF">SKAU_G00272460</name>
</gene>
<evidence type="ECO:0000313" key="2">
    <source>
        <dbReference type="Proteomes" id="UP001152622"/>
    </source>
</evidence>
<keyword evidence="2" id="KW-1185">Reference proteome</keyword>
<proteinExistence type="predicted"/>